<evidence type="ECO:0000313" key="2">
    <source>
        <dbReference type="EMBL" id="AFA41346.1"/>
    </source>
</evidence>
<dbReference type="GO" id="GO:0005829">
    <property type="term" value="C:cytosol"/>
    <property type="evidence" value="ECO:0007669"/>
    <property type="project" value="TreeGrafter"/>
</dbReference>
<dbReference type="HAMAP" id="MF_01187">
    <property type="entry name" value="UPF0434"/>
    <property type="match status" value="1"/>
</dbReference>
<sequence length="54" mass="6093">MDQKLLNIIACPICYGKLIFCSEKQELICKLDLVAFPIHEGIPILIKNASYSIK</sequence>
<dbReference type="Proteomes" id="UP000009061">
    <property type="component" value="Chromosome"/>
</dbReference>
<dbReference type="KEGG" id="wgl:WIGMOR_0527"/>
<dbReference type="HOGENOM" id="CLU_155659_3_1_6"/>
<accession>H6Q563</accession>
<organism evidence="2 3">
    <name type="scientific">Wigglesworthia glossinidia endosymbiont of Glossina morsitans morsitans</name>
    <name type="common">Yale colony</name>
    <dbReference type="NCBI Taxonomy" id="1142511"/>
    <lineage>
        <taxon>Bacteria</taxon>
        <taxon>Pseudomonadati</taxon>
        <taxon>Pseudomonadota</taxon>
        <taxon>Gammaproteobacteria</taxon>
        <taxon>Enterobacterales</taxon>
        <taxon>Erwiniaceae</taxon>
        <taxon>Wigglesworthia</taxon>
    </lineage>
</organism>
<reference evidence="2 3" key="1">
    <citation type="journal article" date="2012" name="MBio">
        <title>Insight into the transmission biology and species-specific functional capabilities of tsetse (Diptera: glossinidae) obligate symbiont wigglesworthia.</title>
        <authorList>
            <person name="Rio R.V."/>
            <person name="Symula R.E."/>
            <person name="Wang J."/>
            <person name="Lohs C."/>
            <person name="Wu Y.N."/>
            <person name="Snyder A.K."/>
            <person name="Bjornson R.D."/>
            <person name="Oshima K."/>
            <person name="Biehl B.S."/>
            <person name="Perna N.T."/>
            <person name="Hattori M."/>
            <person name="Aksoy S."/>
        </authorList>
    </citation>
    <scope>NUCLEOTIDE SEQUENCE [LARGE SCALE GENOMIC DNA]</scope>
    <source>
        <strain evidence="2">WGM</strain>
    </source>
</reference>
<dbReference type="eggNOG" id="COG2835">
    <property type="taxonomic scope" value="Bacteria"/>
</dbReference>
<comment type="similarity">
    <text evidence="1">Belongs to the UPF0434 family.</text>
</comment>
<dbReference type="STRING" id="1142511.WIGMOR_0527"/>
<name>H6Q563_WIGGL</name>
<dbReference type="InterPro" id="IPR005651">
    <property type="entry name" value="Trm112-like"/>
</dbReference>
<dbReference type="EMBL" id="CP003315">
    <property type="protein sequence ID" value="AFA41346.1"/>
    <property type="molecule type" value="Genomic_DNA"/>
</dbReference>
<dbReference type="PANTHER" id="PTHR33505">
    <property type="entry name" value="ZGC:162634"/>
    <property type="match status" value="1"/>
</dbReference>
<dbReference type="Pfam" id="PF03966">
    <property type="entry name" value="Trm112p"/>
    <property type="match status" value="1"/>
</dbReference>
<keyword evidence="3" id="KW-1185">Reference proteome</keyword>
<dbReference type="OrthoDB" id="9812205at2"/>
<evidence type="ECO:0000313" key="3">
    <source>
        <dbReference type="Proteomes" id="UP000009061"/>
    </source>
</evidence>
<dbReference type="Gene3D" id="2.20.25.10">
    <property type="match status" value="1"/>
</dbReference>
<evidence type="ECO:0000256" key="1">
    <source>
        <dbReference type="HAMAP-Rule" id="MF_01187"/>
    </source>
</evidence>
<proteinExistence type="inferred from homology"/>
<dbReference type="RefSeq" id="WP_014354285.1">
    <property type="nucleotide sequence ID" value="NC_016893.1"/>
</dbReference>
<dbReference type="AlphaFoldDB" id="H6Q563"/>
<dbReference type="PANTHER" id="PTHR33505:SF4">
    <property type="entry name" value="PROTEIN PREY, MITOCHONDRIAL"/>
    <property type="match status" value="1"/>
</dbReference>
<dbReference type="SUPFAM" id="SSF158997">
    <property type="entry name" value="Trm112p-like"/>
    <property type="match status" value="1"/>
</dbReference>
<gene>
    <name evidence="2" type="primary">ycaR</name>
    <name evidence="2" type="ORF">WIGMOR_0527</name>
</gene>
<protein>
    <recommendedName>
        <fullName evidence="1">UPF0434 protein WIGMOR_0527</fullName>
    </recommendedName>
</protein>